<accession>A0A8H4AYR1</accession>
<feature type="repeat" description="TPR" evidence="3">
    <location>
        <begin position="344"/>
        <end position="377"/>
    </location>
</feature>
<feature type="region of interest" description="Disordered" evidence="5">
    <location>
        <begin position="1"/>
        <end position="21"/>
    </location>
</feature>
<dbReference type="PANTHER" id="PTHR44858:SF1">
    <property type="entry name" value="UDP-N-ACETYLGLUCOSAMINE--PEPTIDE N-ACETYLGLUCOSAMINYLTRANSFERASE SPINDLY-RELATED"/>
    <property type="match status" value="1"/>
</dbReference>
<feature type="repeat" description="TPR" evidence="3">
    <location>
        <begin position="496"/>
        <end position="529"/>
    </location>
</feature>
<feature type="coiled-coil region" evidence="4">
    <location>
        <begin position="525"/>
        <end position="559"/>
    </location>
</feature>
<keyword evidence="2 3" id="KW-0802">TPR repeat</keyword>
<keyword evidence="4" id="KW-0175">Coiled coil</keyword>
<dbReference type="Gene3D" id="1.25.40.10">
    <property type="entry name" value="Tetratricopeptide repeat domain"/>
    <property type="match status" value="5"/>
</dbReference>
<gene>
    <name evidence="6" type="ORF">F8M41_002710</name>
</gene>
<dbReference type="InterPro" id="IPR011990">
    <property type="entry name" value="TPR-like_helical_dom_sf"/>
</dbReference>
<evidence type="ECO:0000256" key="1">
    <source>
        <dbReference type="ARBA" id="ARBA00022737"/>
    </source>
</evidence>
<dbReference type="PROSITE" id="PS50293">
    <property type="entry name" value="TPR_REGION"/>
    <property type="match status" value="1"/>
</dbReference>
<dbReference type="SMART" id="SM00028">
    <property type="entry name" value="TPR"/>
    <property type="match status" value="14"/>
</dbReference>
<dbReference type="Proteomes" id="UP000439903">
    <property type="component" value="Unassembled WGS sequence"/>
</dbReference>
<dbReference type="Pfam" id="PF13181">
    <property type="entry name" value="TPR_8"/>
    <property type="match status" value="2"/>
</dbReference>
<dbReference type="InterPro" id="IPR050498">
    <property type="entry name" value="Ycf3"/>
</dbReference>
<protein>
    <submittedName>
        <fullName evidence="6">TPR-like protein</fullName>
    </submittedName>
</protein>
<name>A0A8H4AYR1_GIGMA</name>
<dbReference type="Pfam" id="PF00515">
    <property type="entry name" value="TPR_1"/>
    <property type="match status" value="1"/>
</dbReference>
<dbReference type="EMBL" id="WTPW01000124">
    <property type="protein sequence ID" value="KAF0544566.1"/>
    <property type="molecule type" value="Genomic_DNA"/>
</dbReference>
<evidence type="ECO:0000256" key="4">
    <source>
        <dbReference type="SAM" id="Coils"/>
    </source>
</evidence>
<evidence type="ECO:0000313" key="6">
    <source>
        <dbReference type="EMBL" id="KAF0544566.1"/>
    </source>
</evidence>
<feature type="repeat" description="TPR" evidence="3">
    <location>
        <begin position="242"/>
        <end position="275"/>
    </location>
</feature>
<dbReference type="InterPro" id="IPR019734">
    <property type="entry name" value="TPR_rpt"/>
</dbReference>
<dbReference type="Pfam" id="PF14559">
    <property type="entry name" value="TPR_19"/>
    <property type="match status" value="1"/>
</dbReference>
<evidence type="ECO:0000256" key="5">
    <source>
        <dbReference type="SAM" id="MobiDB-lite"/>
    </source>
</evidence>
<proteinExistence type="predicted"/>
<sequence>MHSSRVNKFNQQEPHSPKSNNYLHLNKFMDLLTINNYSRSQNGLNHQNVVDPSPFSRSYGFSIKIPKKFHPTKQKANKALKSKNFEDVIKYSTEFLDKYPNSYSIRCDRSEAYMNLKEYENARRDLDAAIRYKQKKERGYYLRGMVHDKLNNSHDSIRDLSIAIKIKFNDHLTLEALKICAKHHRDLGNFNDAMENLDSALRLEGHDVWALKTRGTMFFEKGKHSLALKDLTALLKIEGTNIEALQLRGTIYMKSKRHDSALNDFNKALQLKPNLLTSLANRSKIFRIQKRYVDALGDIDKYIKFGGELNASVLKNRGLVYRGLARSKEALTDFTAALQREKKGSIFRHRAHTYRTLRQYQEALYDLDQAIEINKSDKEAIAMRNQIYTQLNRFDDALKGLTMSLLVTPDDVNALADRGEVYYAMENAKSFELRAAIHEKLGNCQEACIDLNRVLQLVPDNLEILLKRATLCERLKKYQECLDDWTSILKLKPNDVQALQNRGKIFMKLCRFEEAKSDFDQILKLDSQNIEIIALRAEILKEQNKYDEAIKELTDAINQFGNKCHLLAIRGGVYMMKKEYNESLQDLNGALDIEYNSSDDSQSLKELGFTSNSLNFLDNEEKVEVKEASTNGYTKSHVLALCYRGSVYRNKNDYDKALIDLNTVLTNDPNNTFALYERSSIFRDTKRFDEAWMDIERALKLDADVDA</sequence>
<keyword evidence="7" id="KW-1185">Reference proteome</keyword>
<dbReference type="PROSITE" id="PS50005">
    <property type="entry name" value="TPR"/>
    <property type="match status" value="4"/>
</dbReference>
<dbReference type="PANTHER" id="PTHR44858">
    <property type="entry name" value="TETRATRICOPEPTIDE REPEAT PROTEIN 6"/>
    <property type="match status" value="1"/>
</dbReference>
<feature type="repeat" description="TPR" evidence="3">
    <location>
        <begin position="638"/>
        <end position="671"/>
    </location>
</feature>
<organism evidence="6 7">
    <name type="scientific">Gigaspora margarita</name>
    <dbReference type="NCBI Taxonomy" id="4874"/>
    <lineage>
        <taxon>Eukaryota</taxon>
        <taxon>Fungi</taxon>
        <taxon>Fungi incertae sedis</taxon>
        <taxon>Mucoromycota</taxon>
        <taxon>Glomeromycotina</taxon>
        <taxon>Glomeromycetes</taxon>
        <taxon>Diversisporales</taxon>
        <taxon>Gigasporaceae</taxon>
        <taxon>Gigaspora</taxon>
    </lineage>
</organism>
<dbReference type="OrthoDB" id="1926212at2759"/>
<evidence type="ECO:0000256" key="3">
    <source>
        <dbReference type="PROSITE-ProRule" id="PRU00339"/>
    </source>
</evidence>
<evidence type="ECO:0000256" key="2">
    <source>
        <dbReference type="ARBA" id="ARBA00022803"/>
    </source>
</evidence>
<reference evidence="6 7" key="1">
    <citation type="journal article" date="2019" name="Environ. Microbiol.">
        <title>At the nexus of three kingdoms: the genome of the mycorrhizal fungus Gigaspora margarita provides insights into plant, endobacterial and fungal interactions.</title>
        <authorList>
            <person name="Venice F."/>
            <person name="Ghignone S."/>
            <person name="Salvioli di Fossalunga A."/>
            <person name="Amselem J."/>
            <person name="Novero M."/>
            <person name="Xianan X."/>
            <person name="Sedzielewska Toro K."/>
            <person name="Morin E."/>
            <person name="Lipzen A."/>
            <person name="Grigoriev I.V."/>
            <person name="Henrissat B."/>
            <person name="Martin F.M."/>
            <person name="Bonfante P."/>
        </authorList>
    </citation>
    <scope>NUCLEOTIDE SEQUENCE [LARGE SCALE GENOMIC DNA]</scope>
    <source>
        <strain evidence="6 7">BEG34</strain>
    </source>
</reference>
<keyword evidence="1" id="KW-0677">Repeat</keyword>
<dbReference type="AlphaFoldDB" id="A0A8H4AYR1"/>
<comment type="caution">
    <text evidence="6">The sequence shown here is derived from an EMBL/GenBank/DDBJ whole genome shotgun (WGS) entry which is preliminary data.</text>
</comment>
<evidence type="ECO:0000313" key="7">
    <source>
        <dbReference type="Proteomes" id="UP000439903"/>
    </source>
</evidence>
<dbReference type="SUPFAM" id="SSF48452">
    <property type="entry name" value="TPR-like"/>
    <property type="match status" value="3"/>
</dbReference>